<protein>
    <submittedName>
        <fullName evidence="1">Uncharacterized protein</fullName>
    </submittedName>
</protein>
<reference evidence="1 2" key="1">
    <citation type="journal article" date="2017" name="Front. Microbiol.">
        <title>Double-Face Meets the Bacterial World: The Opportunistic Pathogen Stenotrophomonas maltophilia.</title>
        <authorList>
            <person name="Lira F."/>
            <person name="Berg G."/>
            <person name="Martinez J.L."/>
        </authorList>
    </citation>
    <scope>NUCLEOTIDE SEQUENCE [LARGE SCALE GENOMIC DNA]</scope>
    <source>
        <strain evidence="1 2">EA1</strain>
    </source>
</reference>
<accession>A0A2J0UAM6</accession>
<proteinExistence type="predicted"/>
<gene>
    <name evidence="1" type="ORF">B9Y64_12825</name>
</gene>
<dbReference type="EMBL" id="NEQV01000004">
    <property type="protein sequence ID" value="PJL28112.1"/>
    <property type="molecule type" value="Genomic_DNA"/>
</dbReference>
<evidence type="ECO:0000313" key="2">
    <source>
        <dbReference type="Proteomes" id="UP000230167"/>
    </source>
</evidence>
<dbReference type="Proteomes" id="UP000230167">
    <property type="component" value="Unassembled WGS sequence"/>
</dbReference>
<evidence type="ECO:0000313" key="1">
    <source>
        <dbReference type="EMBL" id="PJL28112.1"/>
    </source>
</evidence>
<organism evidence="1 2">
    <name type="scientific">Stenotrophomonas maltophilia</name>
    <name type="common">Pseudomonas maltophilia</name>
    <name type="synonym">Xanthomonas maltophilia</name>
    <dbReference type="NCBI Taxonomy" id="40324"/>
    <lineage>
        <taxon>Bacteria</taxon>
        <taxon>Pseudomonadati</taxon>
        <taxon>Pseudomonadota</taxon>
        <taxon>Gammaproteobacteria</taxon>
        <taxon>Lysobacterales</taxon>
        <taxon>Lysobacteraceae</taxon>
        <taxon>Stenotrophomonas</taxon>
        <taxon>Stenotrophomonas maltophilia group</taxon>
    </lineage>
</organism>
<name>A0A2J0UAM6_STEMA</name>
<dbReference type="AlphaFoldDB" id="A0A2J0UAM6"/>
<comment type="caution">
    <text evidence="1">The sequence shown here is derived from an EMBL/GenBank/DDBJ whole genome shotgun (WGS) entry which is preliminary data.</text>
</comment>
<sequence length="306" mass="34780">MKQDMKEKLKEAVFDVEHALGMYASGYCTIPAEAIYDKDALASVMSVVKDCHIYLIGLVPRIVLENAKLENDKLSIFMSALGQTYEVKYPCPEGCRLQLVDDIYHVVDASGRLGWPSPQDLQARLSSISQAIDFDVKYIGQAYGKDGSRNALDRLLKHETLQKIALKGIPETHKLTLLLLTVVPNSQLFTFFNPFAKNKDNDGTRIRAGLEKLYETSEQERITLYEASLIRYFSPEYNIEFKNSFPSTNLKVLQACYEKDFSALVAEICIDELPFRLRSDCVAPAHYHIAKHNLHKESDRRIFFGL</sequence>
<dbReference type="OrthoDB" id="8442303at2"/>